<dbReference type="Pfam" id="PF08479">
    <property type="entry name" value="POTRA_2"/>
    <property type="match status" value="1"/>
</dbReference>
<evidence type="ECO:0000256" key="1">
    <source>
        <dbReference type="ARBA" id="ARBA00022452"/>
    </source>
</evidence>
<organism evidence="7 8">
    <name type="scientific">Phaeobacter gallaeciensis</name>
    <dbReference type="NCBI Taxonomy" id="60890"/>
    <lineage>
        <taxon>Bacteria</taxon>
        <taxon>Pseudomonadati</taxon>
        <taxon>Pseudomonadota</taxon>
        <taxon>Alphaproteobacteria</taxon>
        <taxon>Rhodobacterales</taxon>
        <taxon>Roseobacteraceae</taxon>
        <taxon>Phaeobacter</taxon>
    </lineage>
</organism>
<evidence type="ECO:0000256" key="2">
    <source>
        <dbReference type="ARBA" id="ARBA00022692"/>
    </source>
</evidence>
<accession>A0ABD4XBS5</accession>
<dbReference type="InterPro" id="IPR051544">
    <property type="entry name" value="TPS_OM_transporter"/>
</dbReference>
<evidence type="ECO:0000259" key="5">
    <source>
        <dbReference type="Pfam" id="PF03865"/>
    </source>
</evidence>
<sequence>MTKTPGLLALLYGALLALVPAPPVTAQQGPAPQLGALSGEEALLPRLNGLALVARAPGTTASRQTGVQISLRLEAPDEAALAARLQDAIGRPASLESLHRLVAYVRLHFREAGYPFTLVTLPEQDITHGSVAILVQPSLLAQAPTVDGAEYFEAESYRRAIRVQPGQTINAETLEADVALLNANPYRDVKLVSAPGREPATTALTLVTQEQRPYDFTLGFSTDVFDGEASTNLNGSAVFGNVLGRGDVLRYDLGADPDNSTSIAHTLTFSHFLRGGRRLQASAYYTKPKNEFSGVFRQVQSTARFGLTYHAPGLGTKAGEQQDWYVGVEVSSEEYELQFAGIPVSRTDVDLAYLKAGWSRARRLERGQRSYGVDLLLSPGDFSGGNSDARFNAARSGATADYAILRPRFSQSMALPVGGTWSIAARGQIATGKLLQSQQFNAVSGNAVRFGDVSVYGDHGLALQNTLTVSDWTFGNWRFTPQLMGDVAAVRWTGNSTGALRNTRLAVGLGAGINADISGRATLSLNAGRLWWQTTNESRSEFAISFSLSVGL</sequence>
<feature type="chain" id="PRO_5044888089" evidence="4">
    <location>
        <begin position="27"/>
        <end position="552"/>
    </location>
</feature>
<comment type="caution">
    <text evidence="7">The sequence shown here is derived from an EMBL/GenBank/DDBJ whole genome shotgun (WGS) entry which is preliminary data.</text>
</comment>
<dbReference type="Gene3D" id="3.10.20.310">
    <property type="entry name" value="membrane protein fhac"/>
    <property type="match status" value="1"/>
</dbReference>
<evidence type="ECO:0000256" key="3">
    <source>
        <dbReference type="ARBA" id="ARBA00023237"/>
    </source>
</evidence>
<proteinExistence type="predicted"/>
<dbReference type="PANTHER" id="PTHR34597:SF6">
    <property type="entry name" value="BLR6126 PROTEIN"/>
    <property type="match status" value="1"/>
</dbReference>
<reference evidence="7 8" key="1">
    <citation type="submission" date="2023-02" db="EMBL/GenBank/DDBJ databases">
        <title>Population genomics of bacteria associated with diatom.</title>
        <authorList>
            <person name="Xie J."/>
            <person name="Wang H."/>
        </authorList>
    </citation>
    <scope>NUCLEOTIDE SEQUENCE [LARGE SCALE GENOMIC DNA]</scope>
    <source>
        <strain evidence="7 8">PT47_8</strain>
    </source>
</reference>
<dbReference type="EMBL" id="JARCJK010000005">
    <property type="protein sequence ID" value="MDE4166552.1"/>
    <property type="molecule type" value="Genomic_DNA"/>
</dbReference>
<keyword evidence="1" id="KW-0472">Membrane</keyword>
<evidence type="ECO:0000256" key="4">
    <source>
        <dbReference type="SAM" id="SignalP"/>
    </source>
</evidence>
<gene>
    <name evidence="7" type="ORF">PXK24_12680</name>
</gene>
<protein>
    <submittedName>
        <fullName evidence="7">ShlB/FhaC/HecB family hemolysin secretion/activation protein</fullName>
    </submittedName>
</protein>
<dbReference type="InterPro" id="IPR005565">
    <property type="entry name" value="Hemolysn_activator_HlyB_C"/>
</dbReference>
<dbReference type="Pfam" id="PF03865">
    <property type="entry name" value="ShlB"/>
    <property type="match status" value="1"/>
</dbReference>
<dbReference type="AlphaFoldDB" id="A0ABD4XBS5"/>
<dbReference type="PANTHER" id="PTHR34597">
    <property type="entry name" value="SLR1661 PROTEIN"/>
    <property type="match status" value="1"/>
</dbReference>
<feature type="signal peptide" evidence="4">
    <location>
        <begin position="1"/>
        <end position="26"/>
    </location>
</feature>
<name>A0ABD4XBS5_9RHOB</name>
<keyword evidence="1" id="KW-1134">Transmembrane beta strand</keyword>
<feature type="domain" description="Haemolysin activator HlyB C-terminal" evidence="5">
    <location>
        <begin position="202"/>
        <end position="514"/>
    </location>
</feature>
<keyword evidence="2" id="KW-0812">Transmembrane</keyword>
<feature type="domain" description="Polypeptide-transport-associated ShlB-type" evidence="6">
    <location>
        <begin position="77"/>
        <end position="136"/>
    </location>
</feature>
<keyword evidence="4" id="KW-0732">Signal</keyword>
<dbReference type="InterPro" id="IPR013686">
    <property type="entry name" value="Polypept-transport_assoc_ShlB"/>
</dbReference>
<evidence type="ECO:0000313" key="8">
    <source>
        <dbReference type="Proteomes" id="UP001218364"/>
    </source>
</evidence>
<evidence type="ECO:0000313" key="7">
    <source>
        <dbReference type="EMBL" id="MDE4166552.1"/>
    </source>
</evidence>
<keyword evidence="3" id="KW-0998">Cell outer membrane</keyword>
<evidence type="ECO:0000259" key="6">
    <source>
        <dbReference type="Pfam" id="PF08479"/>
    </source>
</evidence>
<dbReference type="Proteomes" id="UP001218364">
    <property type="component" value="Unassembled WGS sequence"/>
</dbReference>